<feature type="compositionally biased region" description="Low complexity" evidence="1">
    <location>
        <begin position="184"/>
        <end position="221"/>
    </location>
</feature>
<sequence length="984" mass="108007">MPPSPTTRISPRRDLRAENHKRRHSIESGISHQDKEDDLALFNEAQDKEKESFLLDSNDNFDDIFSTKLRYFSDHKLGITVPSRGESSSLLNEEKDKNDYEWLITPPETPLFRSLDDEAPQVNLARTARPRSQSISISPSPTMERGQRSSRASASPHRRSPSPRPGKPLSVTRSSPPTATAHFSPSRGRSPSPRSSTPTPRRIISSSSTTTTPSRARGTSPVKTSRGNSASPKIKAWQSSIPGFSSEVPPNLRTSLADRPASYVRGSSPASGNGRKSRSPGASRSIGSSRGSVVSSGDDDQDSLHSVPVVSKDVGFSRKQTRGLSSSAPKRSLDLGRQMDRKSPTNMFRPLLSSIPSSTFHAGHASSPHYSAASKYSSITDTNLSTTSGSHGIKRSEPNCEDMTGGKCNPFKNPDSYADEDIFVMDRANDLNDEIDNKISRDPLVSRHGGESDFSDVTVVDTAVTLMDVKRDFSCSICGLIFIASEVIIIEGDPPICHDCKSLEVTSTTVNLVEISDPPAVKSHVEKVSSESQHPKIESTQNLSTQPAEDNELAFSSRLAIKQQLQHDGFGLNSETNAPKMAGNPFTVRSRSFTASNTTSFDDFSCARDSSNSKKSTISASLSSSFDLGGFSRQTEGRHYRQSSGTKSDVENYRYEMPTVHIRTDSSVSGASVHMLTHFPSEDGFEEFEEKTRSDVQEQETESTRANTEKDNVDKENLTSESCVPVIVDVLPAQSQGSVNEEDVDPLSSFDGVSEIVNANIDVVSDGDSTYPKRSVNEMQDDDEDVTESIEGFDVFVSDGDSTYPKRSVNEIQDDDENVTESIEGFDISRSRHHHVRDESRISLEDTGETKQTNLMTLEEATDTILFCSSIVHDLAYEAANIAINKETPPMEVLRPTMPFPGGLESRKRDNMRLRTVRKRSSRAQKTRQKKPEMDANAKPLSCDAEKDDNSNQDNSNQVIVGDCNNVDSLEPPKLESKCNCVIM</sequence>
<dbReference type="GO" id="GO:0055028">
    <property type="term" value="C:cortical microtubule"/>
    <property type="evidence" value="ECO:0007669"/>
    <property type="project" value="TreeGrafter"/>
</dbReference>
<dbReference type="EMBL" id="CACSLK010027837">
    <property type="protein sequence ID" value="CAA0833147.1"/>
    <property type="molecule type" value="Genomic_DNA"/>
</dbReference>
<accession>A0A9N7NPT0</accession>
<feature type="region of interest" description="Disordered" evidence="1">
    <location>
        <begin position="524"/>
        <end position="549"/>
    </location>
</feature>
<feature type="region of interest" description="Disordered" evidence="1">
    <location>
        <begin position="626"/>
        <end position="652"/>
    </location>
</feature>
<name>A0A9N7NPT0_STRHE</name>
<reference evidence="2" key="1">
    <citation type="submission" date="2019-12" db="EMBL/GenBank/DDBJ databases">
        <authorList>
            <person name="Scholes J."/>
        </authorList>
    </citation>
    <scope>NUCLEOTIDE SEQUENCE</scope>
</reference>
<keyword evidence="3" id="KW-1185">Reference proteome</keyword>
<protein>
    <submittedName>
        <fullName evidence="2">Uncharacterized protein</fullName>
    </submittedName>
</protein>
<feature type="compositionally biased region" description="Basic and acidic residues" evidence="1">
    <location>
        <begin position="331"/>
        <end position="343"/>
    </location>
</feature>
<evidence type="ECO:0000256" key="1">
    <source>
        <dbReference type="SAM" id="MobiDB-lite"/>
    </source>
</evidence>
<feature type="region of interest" description="Disordered" evidence="1">
    <location>
        <begin position="681"/>
        <end position="717"/>
    </location>
</feature>
<feature type="compositionally biased region" description="Low complexity" evidence="1">
    <location>
        <begin position="130"/>
        <end position="141"/>
    </location>
</feature>
<feature type="region of interest" description="Disordered" evidence="1">
    <location>
        <begin position="1"/>
        <end position="35"/>
    </location>
</feature>
<organism evidence="2 3">
    <name type="scientific">Striga hermonthica</name>
    <name type="common">Purple witchweed</name>
    <name type="synonym">Buchnera hermonthica</name>
    <dbReference type="NCBI Taxonomy" id="68872"/>
    <lineage>
        <taxon>Eukaryota</taxon>
        <taxon>Viridiplantae</taxon>
        <taxon>Streptophyta</taxon>
        <taxon>Embryophyta</taxon>
        <taxon>Tracheophyta</taxon>
        <taxon>Spermatophyta</taxon>
        <taxon>Magnoliopsida</taxon>
        <taxon>eudicotyledons</taxon>
        <taxon>Gunneridae</taxon>
        <taxon>Pentapetalae</taxon>
        <taxon>asterids</taxon>
        <taxon>lamiids</taxon>
        <taxon>Lamiales</taxon>
        <taxon>Orobanchaceae</taxon>
        <taxon>Buchnereae</taxon>
        <taxon>Striga</taxon>
    </lineage>
</organism>
<feature type="compositionally biased region" description="Polar residues" evidence="1">
    <location>
        <begin position="538"/>
        <end position="548"/>
    </location>
</feature>
<dbReference type="AlphaFoldDB" id="A0A9N7NPT0"/>
<dbReference type="GO" id="GO:0043622">
    <property type="term" value="P:cortical microtubule organization"/>
    <property type="evidence" value="ECO:0007669"/>
    <property type="project" value="TreeGrafter"/>
</dbReference>
<dbReference type="PANTHER" id="PTHR31949">
    <property type="entry name" value="GASTRIC MUCIN-LIKE PROTEIN"/>
    <property type="match status" value="1"/>
</dbReference>
<proteinExistence type="predicted"/>
<feature type="region of interest" description="Disordered" evidence="1">
    <location>
        <begin position="124"/>
        <end position="345"/>
    </location>
</feature>
<feature type="compositionally biased region" description="Basic and acidic residues" evidence="1">
    <location>
        <begin position="524"/>
        <end position="537"/>
    </location>
</feature>
<feature type="compositionally biased region" description="Basic and acidic residues" evidence="1">
    <location>
        <begin position="707"/>
        <end position="717"/>
    </location>
</feature>
<feature type="region of interest" description="Disordered" evidence="1">
    <location>
        <begin position="896"/>
        <end position="959"/>
    </location>
</feature>
<feature type="compositionally biased region" description="Basic residues" evidence="1">
    <location>
        <begin position="915"/>
        <end position="929"/>
    </location>
</feature>
<dbReference type="OrthoDB" id="1929779at2759"/>
<dbReference type="PANTHER" id="PTHR31949:SF3">
    <property type="entry name" value="RUN_FYVE DOMAIN PROTEIN"/>
    <property type="match status" value="1"/>
</dbReference>
<feature type="compositionally biased region" description="Low complexity" evidence="1">
    <location>
        <begin position="279"/>
        <end position="296"/>
    </location>
</feature>
<feature type="compositionally biased region" description="Polar residues" evidence="1">
    <location>
        <begin position="222"/>
        <end position="243"/>
    </location>
</feature>
<gene>
    <name evidence="2" type="ORF">SHERM_28420</name>
</gene>
<evidence type="ECO:0000313" key="2">
    <source>
        <dbReference type="EMBL" id="CAA0833147.1"/>
    </source>
</evidence>
<evidence type="ECO:0000313" key="3">
    <source>
        <dbReference type="Proteomes" id="UP001153555"/>
    </source>
</evidence>
<feature type="region of interest" description="Disordered" evidence="1">
    <location>
        <begin position="384"/>
        <end position="406"/>
    </location>
</feature>
<comment type="caution">
    <text evidence="2">The sequence shown here is derived from an EMBL/GenBank/DDBJ whole genome shotgun (WGS) entry which is preliminary data.</text>
</comment>
<feature type="region of interest" description="Disordered" evidence="1">
    <location>
        <begin position="81"/>
        <end position="101"/>
    </location>
</feature>
<dbReference type="Proteomes" id="UP001153555">
    <property type="component" value="Unassembled WGS sequence"/>
</dbReference>
<feature type="compositionally biased region" description="Polar residues" evidence="1">
    <location>
        <begin position="171"/>
        <end position="183"/>
    </location>
</feature>